<reference evidence="2 3" key="1">
    <citation type="journal article" date="2009" name="Stand. Genomic Sci.">
        <title>Complete genome sequence of Desulfomicrobium baculatum type strain (X).</title>
        <authorList>
            <person name="Copeland A."/>
            <person name="Spring S."/>
            <person name="Goker M."/>
            <person name="Schneider S."/>
            <person name="Lapidus A."/>
            <person name="Del Rio T.G."/>
            <person name="Tice H."/>
            <person name="Cheng J.F."/>
            <person name="Chen F."/>
            <person name="Nolan M."/>
            <person name="Bruce D."/>
            <person name="Goodwin L."/>
            <person name="Pitluck S."/>
            <person name="Ivanova N."/>
            <person name="Mavrommatis K."/>
            <person name="Ovchinnikova G."/>
            <person name="Pati A."/>
            <person name="Chen A."/>
            <person name="Palaniappan K."/>
            <person name="Land M."/>
            <person name="Hauser L."/>
            <person name="Chang Y.J."/>
            <person name="Jeffries C.C."/>
            <person name="Meincke L."/>
            <person name="Sims D."/>
            <person name="Brettin T."/>
            <person name="Detter J.C."/>
            <person name="Han C."/>
            <person name="Chain P."/>
            <person name="Bristow J."/>
            <person name="Eisen J.A."/>
            <person name="Markowitz V."/>
            <person name="Hugenholtz P."/>
            <person name="Kyrpides N.C."/>
            <person name="Klenk H.P."/>
            <person name="Lucas S."/>
        </authorList>
    </citation>
    <scope>NUCLEOTIDE SEQUENCE [LARGE SCALE GENOMIC DNA]</scope>
    <source>
        <strain evidence="3">DSM 4028 / VKM B-1378 / X</strain>
    </source>
</reference>
<dbReference type="HOGENOM" id="CLU_005049_6_1_7"/>
<organism evidence="2 3">
    <name type="scientific">Desulfomicrobium baculatum (strain DSM 4028 / VKM B-1378 / X)</name>
    <name type="common">Desulfovibrio baculatus</name>
    <dbReference type="NCBI Taxonomy" id="525897"/>
    <lineage>
        <taxon>Bacteria</taxon>
        <taxon>Pseudomonadati</taxon>
        <taxon>Thermodesulfobacteriota</taxon>
        <taxon>Desulfovibrionia</taxon>
        <taxon>Desulfovibrionales</taxon>
        <taxon>Desulfomicrobiaceae</taxon>
        <taxon>Desulfomicrobium</taxon>
    </lineage>
</organism>
<dbReference type="eggNOG" id="COG3673">
    <property type="taxonomic scope" value="Bacteria"/>
</dbReference>
<dbReference type="PANTHER" id="PTHR33840:SF1">
    <property type="entry name" value="TLE1 PHOSPHOLIPASE DOMAIN-CONTAINING PROTEIN"/>
    <property type="match status" value="1"/>
</dbReference>
<gene>
    <name evidence="2" type="ordered locus">Dbac_1654</name>
</gene>
<dbReference type="PANTHER" id="PTHR33840">
    <property type="match status" value="1"/>
</dbReference>
<keyword evidence="3" id="KW-1185">Reference proteome</keyword>
<dbReference type="Proteomes" id="UP000002216">
    <property type="component" value="Chromosome"/>
</dbReference>
<dbReference type="EMBL" id="CP001629">
    <property type="protein sequence ID" value="ACU89746.1"/>
    <property type="molecule type" value="Genomic_DNA"/>
</dbReference>
<dbReference type="SUPFAM" id="SSF53474">
    <property type="entry name" value="alpha/beta-Hydrolases"/>
    <property type="match status" value="1"/>
</dbReference>
<dbReference type="InterPro" id="IPR029058">
    <property type="entry name" value="AB_hydrolase_fold"/>
</dbReference>
<name>C7LVJ0_DESBD</name>
<proteinExistence type="predicted"/>
<dbReference type="KEGG" id="dba:Dbac_1654"/>
<evidence type="ECO:0000313" key="3">
    <source>
        <dbReference type="Proteomes" id="UP000002216"/>
    </source>
</evidence>
<dbReference type="AlphaFoldDB" id="C7LVJ0"/>
<accession>C7LVJ0</accession>
<evidence type="ECO:0000313" key="2">
    <source>
        <dbReference type="EMBL" id="ACU89746.1"/>
    </source>
</evidence>
<dbReference type="InterPro" id="IPR018712">
    <property type="entry name" value="Tle1-like_cat"/>
</dbReference>
<feature type="domain" description="T6SS Phospholipase effector Tle1-like catalytic" evidence="1">
    <location>
        <begin position="3"/>
        <end position="261"/>
    </location>
</feature>
<sequence>MSKRIVICADGTWNTPDQKDEGVVSPTNVARLAMCVAPFAGDGRRQLLYYESGVGTRWYDRIRGGISGVGISRVILQAYRFLMEQYEDGDDIFLFGFSRGAYTVRSLSGLLRNSGLLCTNYLHKLDDAYRLYRRRDKQSHPRAIESELFRRTYSREVRVHCIGVWDTVGALGIPSRNFDIFNKLLNVEFHDVELSSRINNAFQALAIDERRSAFEPCVWRQQEGSYCQRLEQVWFAGVHSNIGGGYRDTGLSDIALTWMMERAEECGLEFDPAPMKRLDLAIRPAWDGQLVDSKKGLYSLFPDHIRPIEPSAADDNTAVAPQAWQRFDADPAYRSSCPNLARLDRDGRP</sequence>
<dbReference type="Pfam" id="PF09994">
    <property type="entry name" value="T6SS_Tle1-like_cat"/>
    <property type="match status" value="1"/>
</dbReference>
<dbReference type="STRING" id="525897.Dbac_1654"/>
<dbReference type="RefSeq" id="WP_015773837.1">
    <property type="nucleotide sequence ID" value="NC_013173.1"/>
</dbReference>
<evidence type="ECO:0000259" key="1">
    <source>
        <dbReference type="Pfam" id="PF09994"/>
    </source>
</evidence>
<protein>
    <recommendedName>
        <fullName evidence="1">T6SS Phospholipase effector Tle1-like catalytic domain-containing protein</fullName>
    </recommendedName>
</protein>